<organism evidence="1 2">
    <name type="scientific">Nocardia ninae NBRC 108245</name>
    <dbReference type="NCBI Taxonomy" id="1210091"/>
    <lineage>
        <taxon>Bacteria</taxon>
        <taxon>Bacillati</taxon>
        <taxon>Actinomycetota</taxon>
        <taxon>Actinomycetes</taxon>
        <taxon>Mycobacteriales</taxon>
        <taxon>Nocardiaceae</taxon>
        <taxon>Nocardia</taxon>
    </lineage>
</organism>
<evidence type="ECO:0000313" key="1">
    <source>
        <dbReference type="EMBL" id="GEM43060.1"/>
    </source>
</evidence>
<comment type="caution">
    <text evidence="1">The sequence shown here is derived from an EMBL/GenBank/DDBJ whole genome shotgun (WGS) entry which is preliminary data.</text>
</comment>
<keyword evidence="2" id="KW-1185">Reference proteome</keyword>
<accession>A0A511MR76</accession>
<proteinExistence type="predicted"/>
<evidence type="ECO:0008006" key="3">
    <source>
        <dbReference type="Google" id="ProtNLM"/>
    </source>
</evidence>
<dbReference type="RefSeq" id="WP_147141106.1">
    <property type="nucleotide sequence ID" value="NZ_BJXA01000085.1"/>
</dbReference>
<dbReference type="OrthoDB" id="4559413at2"/>
<name>A0A511MR76_9NOCA</name>
<gene>
    <name evidence="1" type="ORF">NN4_75790</name>
</gene>
<dbReference type="AlphaFoldDB" id="A0A511MR76"/>
<reference evidence="1 2" key="1">
    <citation type="submission" date="2019-07" db="EMBL/GenBank/DDBJ databases">
        <title>Whole genome shotgun sequence of Nocardia ninae NBRC 108245.</title>
        <authorList>
            <person name="Hosoyama A."/>
            <person name="Uohara A."/>
            <person name="Ohji S."/>
            <person name="Ichikawa N."/>
        </authorList>
    </citation>
    <scope>NUCLEOTIDE SEQUENCE [LARGE SCALE GENOMIC DNA]</scope>
    <source>
        <strain evidence="1 2">NBRC 108245</strain>
    </source>
</reference>
<protein>
    <recommendedName>
        <fullName evidence="3">Resolvase/invertase-type recombinase catalytic domain-containing protein</fullName>
    </recommendedName>
</protein>
<dbReference type="EMBL" id="BJXA01000085">
    <property type="protein sequence ID" value="GEM43060.1"/>
    <property type="molecule type" value="Genomic_DNA"/>
</dbReference>
<dbReference type="Proteomes" id="UP000321424">
    <property type="component" value="Unassembled WGS sequence"/>
</dbReference>
<evidence type="ECO:0000313" key="2">
    <source>
        <dbReference type="Proteomes" id="UP000321424"/>
    </source>
</evidence>
<sequence>MSRPIAIGYLRRDVSGISQPWHETQIRSLAKRLGYELAKTVVFGRDTEAPVDRLLEVVRSAGAEAIVVPGSEHFGGKVPERLVRVCDVITVSPQYTYARSYASPFLGDGA</sequence>